<evidence type="ECO:0000256" key="1">
    <source>
        <dbReference type="SAM" id="MobiDB-lite"/>
    </source>
</evidence>
<reference evidence="2" key="1">
    <citation type="submission" date="2014-09" db="EMBL/GenBank/DDBJ databases">
        <authorList>
            <person name="Magalhaes I.L.F."/>
            <person name="Oliveira U."/>
            <person name="Santos F.R."/>
            <person name="Vidigal T.H.D.A."/>
            <person name="Brescovit A.D."/>
            <person name="Santos A.J."/>
        </authorList>
    </citation>
    <scope>NUCLEOTIDE SEQUENCE</scope>
    <source>
        <tissue evidence="2">Shoot tissue taken approximately 20 cm above the soil surface</tissue>
    </source>
</reference>
<accession>A0A0A9FMZ9</accession>
<proteinExistence type="predicted"/>
<reference evidence="2" key="2">
    <citation type="journal article" date="2015" name="Data Brief">
        <title>Shoot transcriptome of the giant reed, Arundo donax.</title>
        <authorList>
            <person name="Barrero R.A."/>
            <person name="Guerrero F.D."/>
            <person name="Moolhuijzen P."/>
            <person name="Goolsby J.A."/>
            <person name="Tidwell J."/>
            <person name="Bellgard S.E."/>
            <person name="Bellgard M.I."/>
        </authorList>
    </citation>
    <scope>NUCLEOTIDE SEQUENCE</scope>
    <source>
        <tissue evidence="2">Shoot tissue taken approximately 20 cm above the soil surface</tissue>
    </source>
</reference>
<feature type="region of interest" description="Disordered" evidence="1">
    <location>
        <begin position="33"/>
        <end position="54"/>
    </location>
</feature>
<dbReference type="EMBL" id="GBRH01188223">
    <property type="protein sequence ID" value="JAE09673.1"/>
    <property type="molecule type" value="Transcribed_RNA"/>
</dbReference>
<organism evidence="2">
    <name type="scientific">Arundo donax</name>
    <name type="common">Giant reed</name>
    <name type="synonym">Donax arundinaceus</name>
    <dbReference type="NCBI Taxonomy" id="35708"/>
    <lineage>
        <taxon>Eukaryota</taxon>
        <taxon>Viridiplantae</taxon>
        <taxon>Streptophyta</taxon>
        <taxon>Embryophyta</taxon>
        <taxon>Tracheophyta</taxon>
        <taxon>Spermatophyta</taxon>
        <taxon>Magnoliopsida</taxon>
        <taxon>Liliopsida</taxon>
        <taxon>Poales</taxon>
        <taxon>Poaceae</taxon>
        <taxon>PACMAD clade</taxon>
        <taxon>Arundinoideae</taxon>
        <taxon>Arundineae</taxon>
        <taxon>Arundo</taxon>
    </lineage>
</organism>
<name>A0A0A9FMZ9_ARUDO</name>
<protein>
    <submittedName>
        <fullName evidence="2">Uncharacterized protein</fullName>
    </submittedName>
</protein>
<evidence type="ECO:0000313" key="2">
    <source>
        <dbReference type="EMBL" id="JAE09673.1"/>
    </source>
</evidence>
<sequence>MPHHKYLSHFIIFISIPLHVRLLKPKNHQHLKCTKKKTQLHSAPIKSDISTKMQ</sequence>
<dbReference type="AlphaFoldDB" id="A0A0A9FMZ9"/>